<evidence type="ECO:0000256" key="4">
    <source>
        <dbReference type="ARBA" id="ARBA00022729"/>
    </source>
</evidence>
<dbReference type="OrthoDB" id="27095at2759"/>
<proteinExistence type="inferred from homology"/>
<dbReference type="GO" id="GO:0000272">
    <property type="term" value="P:polysaccharide catabolic process"/>
    <property type="evidence" value="ECO:0007669"/>
    <property type="project" value="UniProtKB-KW"/>
</dbReference>
<keyword evidence="6 9" id="KW-0472">Membrane</keyword>
<keyword evidence="8" id="KW-0624">Polysaccharide degradation</keyword>
<keyword evidence="3 9" id="KW-0812">Transmembrane</keyword>
<dbReference type="AlphaFoldDB" id="A0A9Q5HTU4"/>
<evidence type="ECO:0000256" key="7">
    <source>
        <dbReference type="ARBA" id="ARBA00023277"/>
    </source>
</evidence>
<gene>
    <name evidence="12" type="ORF">A7U60_g7016</name>
</gene>
<keyword evidence="13" id="KW-1185">Reference proteome</keyword>
<dbReference type="SUPFAM" id="SSF49452">
    <property type="entry name" value="Starch-binding domain-like"/>
    <property type="match status" value="1"/>
</dbReference>
<evidence type="ECO:0000256" key="8">
    <source>
        <dbReference type="ARBA" id="ARBA00023326"/>
    </source>
</evidence>
<dbReference type="PANTHER" id="PTHR13605:SF4">
    <property type="entry name" value="ER MEMBRANE PROTEIN COMPLEX SUBUNIT 7"/>
    <property type="match status" value="1"/>
</dbReference>
<name>A0A9Q5HTU4_SANBA</name>
<evidence type="ECO:0000313" key="13">
    <source>
        <dbReference type="Proteomes" id="UP000757232"/>
    </source>
</evidence>
<evidence type="ECO:0000313" key="12">
    <source>
        <dbReference type="EMBL" id="OCB85883.1"/>
    </source>
</evidence>
<dbReference type="Proteomes" id="UP000757232">
    <property type="component" value="Unassembled WGS sequence"/>
</dbReference>
<feature type="signal peptide" evidence="10">
    <location>
        <begin position="1"/>
        <end position="26"/>
    </location>
</feature>
<dbReference type="InterPro" id="IPR019008">
    <property type="entry name" value="Beta_sandwich_EMC7"/>
</dbReference>
<reference evidence="12" key="1">
    <citation type="submission" date="2016-06" db="EMBL/GenBank/DDBJ databases">
        <title>Draft Genome sequence of the fungus Inonotus baumii.</title>
        <authorList>
            <person name="Zhu H."/>
            <person name="Lin W."/>
        </authorList>
    </citation>
    <scope>NUCLEOTIDE SEQUENCE</scope>
    <source>
        <strain evidence="12">821</strain>
    </source>
</reference>
<protein>
    <recommendedName>
        <fullName evidence="11">ER membrane protein complex subunit 7 beta-sandwich domain-containing protein</fullName>
    </recommendedName>
</protein>
<evidence type="ECO:0000256" key="6">
    <source>
        <dbReference type="ARBA" id="ARBA00023136"/>
    </source>
</evidence>
<evidence type="ECO:0000256" key="2">
    <source>
        <dbReference type="ARBA" id="ARBA00008880"/>
    </source>
</evidence>
<comment type="subcellular location">
    <subcellularLocation>
        <location evidence="1">Membrane</location>
        <topology evidence="1">Single-pass membrane protein</topology>
    </subcellularLocation>
</comment>
<dbReference type="InterPro" id="IPR013784">
    <property type="entry name" value="Carb-bd-like_fold"/>
</dbReference>
<feature type="transmembrane region" description="Helical" evidence="9">
    <location>
        <begin position="153"/>
        <end position="171"/>
    </location>
</feature>
<dbReference type="InterPro" id="IPR039163">
    <property type="entry name" value="EMC7"/>
</dbReference>
<keyword evidence="7" id="KW-0119">Carbohydrate metabolism</keyword>
<evidence type="ECO:0000256" key="3">
    <source>
        <dbReference type="ARBA" id="ARBA00022692"/>
    </source>
</evidence>
<feature type="domain" description="ER membrane protein complex subunit 7 beta-sandwich" evidence="11">
    <location>
        <begin position="48"/>
        <end position="156"/>
    </location>
</feature>
<accession>A0A9Q5HTU4</accession>
<feature type="chain" id="PRO_5040293932" description="ER membrane protein complex subunit 7 beta-sandwich domain-containing protein" evidence="10">
    <location>
        <begin position="27"/>
        <end position="242"/>
    </location>
</feature>
<evidence type="ECO:0000256" key="9">
    <source>
        <dbReference type="SAM" id="Phobius"/>
    </source>
</evidence>
<dbReference type="Pfam" id="PF09430">
    <property type="entry name" value="EMC7_beta-sandw"/>
    <property type="match status" value="1"/>
</dbReference>
<evidence type="ECO:0000259" key="11">
    <source>
        <dbReference type="Pfam" id="PF09430"/>
    </source>
</evidence>
<evidence type="ECO:0000256" key="10">
    <source>
        <dbReference type="SAM" id="SignalP"/>
    </source>
</evidence>
<dbReference type="EMBL" id="LNZH02000206">
    <property type="protein sequence ID" value="OCB85883.1"/>
    <property type="molecule type" value="Genomic_DNA"/>
</dbReference>
<sequence>MKGAFMFRSVLASFLVTALTFQIADASALEGRVKYNDICPDYAALGHSKVILDDGRYYGSIRRDGSFSIPDVSNGSYILTVVSHDYAFDSLRVDVHPSGESLPDVRPYIPGTPHNPPSTVSLQYPIVLTPRQKANYFVEMQSFNALGMLRNPMVLMMLVTAVLVFGMPYLIKSLDPDIAKEINERQARMVGIQSAVQSGDFRSGPARSRVLVRLKVEEEVKEVVDDRDGNDLVQLLLAFQSV</sequence>
<dbReference type="GO" id="GO:0072546">
    <property type="term" value="C:EMC complex"/>
    <property type="evidence" value="ECO:0007669"/>
    <property type="project" value="TreeGrafter"/>
</dbReference>
<keyword evidence="5 9" id="KW-1133">Transmembrane helix</keyword>
<comment type="similarity">
    <text evidence="2">Belongs to the EMC7 family.</text>
</comment>
<organism evidence="12 13">
    <name type="scientific">Sanghuangporus baumii</name>
    <name type="common">Phellinus baumii</name>
    <dbReference type="NCBI Taxonomy" id="108892"/>
    <lineage>
        <taxon>Eukaryota</taxon>
        <taxon>Fungi</taxon>
        <taxon>Dikarya</taxon>
        <taxon>Basidiomycota</taxon>
        <taxon>Agaricomycotina</taxon>
        <taxon>Agaricomycetes</taxon>
        <taxon>Hymenochaetales</taxon>
        <taxon>Hymenochaetaceae</taxon>
        <taxon>Sanghuangporus</taxon>
    </lineage>
</organism>
<keyword evidence="4 10" id="KW-0732">Signal</keyword>
<evidence type="ECO:0000256" key="1">
    <source>
        <dbReference type="ARBA" id="ARBA00004167"/>
    </source>
</evidence>
<dbReference type="PANTHER" id="PTHR13605">
    <property type="entry name" value="ER MEMBRANE PROTEIN COMPLEX SUBUNIT 7"/>
    <property type="match status" value="1"/>
</dbReference>
<comment type="caution">
    <text evidence="12">The sequence shown here is derived from an EMBL/GenBank/DDBJ whole genome shotgun (WGS) entry which is preliminary data.</text>
</comment>
<dbReference type="GO" id="GO:0030246">
    <property type="term" value="F:carbohydrate binding"/>
    <property type="evidence" value="ECO:0007669"/>
    <property type="project" value="InterPro"/>
</dbReference>
<evidence type="ECO:0000256" key="5">
    <source>
        <dbReference type="ARBA" id="ARBA00022989"/>
    </source>
</evidence>